<sequence length="236" mass="24499">MNRRDLLATVGIAAASAGCLSPSDSGPQSDTGTPTDTRPRTDTPATPGVPQAGDEFAGAACPSFPAPDRTVCHHTAGADAEVVLAAEPELFDPERGDDTVESLSFTLYNYSEWTVSCNPDDWAIHEHAGGTWSFVAPQGPIREPLHVLAPGDSLRWELPEMTHPSPGGDDTYRVDTALEAGVYAFSVTGTYGERGLTETPSGEPPAETAFVALFRLGSAIGGAGASATARTDAPGE</sequence>
<name>A0ABU2FSE4_9EURY</name>
<gene>
    <name evidence="2" type="ORF">NDI86_16255</name>
</gene>
<keyword evidence="3" id="KW-1185">Reference proteome</keyword>
<dbReference type="RefSeq" id="WP_310901512.1">
    <property type="nucleotide sequence ID" value="NZ_JAMQOS010000005.1"/>
</dbReference>
<evidence type="ECO:0000313" key="2">
    <source>
        <dbReference type="EMBL" id="MDS0283681.1"/>
    </source>
</evidence>
<dbReference type="EMBL" id="JAMQOS010000005">
    <property type="protein sequence ID" value="MDS0283681.1"/>
    <property type="molecule type" value="Genomic_DNA"/>
</dbReference>
<proteinExistence type="predicted"/>
<dbReference type="Proteomes" id="UP001268864">
    <property type="component" value="Unassembled WGS sequence"/>
</dbReference>
<evidence type="ECO:0000313" key="3">
    <source>
        <dbReference type="Proteomes" id="UP001268864"/>
    </source>
</evidence>
<reference evidence="2 3" key="1">
    <citation type="submission" date="2022-06" db="EMBL/GenBank/DDBJ databases">
        <title>Halomicroarcula sp. a new haloarchaeum isolate from saline soil.</title>
        <authorList>
            <person name="Strakova D."/>
            <person name="Galisteo C."/>
            <person name="Sanchez-Porro C."/>
            <person name="Ventosa A."/>
        </authorList>
    </citation>
    <scope>NUCLEOTIDE SEQUENCE [LARGE SCALE GENOMIC DNA]</scope>
    <source>
        <strain evidence="2 3">S3CR25-11</strain>
    </source>
</reference>
<comment type="caution">
    <text evidence="2">The sequence shown here is derived from an EMBL/GenBank/DDBJ whole genome shotgun (WGS) entry which is preliminary data.</text>
</comment>
<feature type="region of interest" description="Disordered" evidence="1">
    <location>
        <begin position="17"/>
        <end position="58"/>
    </location>
</feature>
<organism evidence="2 3">
    <name type="scientific">Haloarcula onubensis</name>
    <dbReference type="NCBI Taxonomy" id="2950539"/>
    <lineage>
        <taxon>Archaea</taxon>
        <taxon>Methanobacteriati</taxon>
        <taxon>Methanobacteriota</taxon>
        <taxon>Stenosarchaea group</taxon>
        <taxon>Halobacteria</taxon>
        <taxon>Halobacteriales</taxon>
        <taxon>Haloarculaceae</taxon>
        <taxon>Haloarcula</taxon>
    </lineage>
</organism>
<protein>
    <submittedName>
        <fullName evidence="2">Uncharacterized protein</fullName>
    </submittedName>
</protein>
<accession>A0ABU2FSE4</accession>
<dbReference type="PROSITE" id="PS51257">
    <property type="entry name" value="PROKAR_LIPOPROTEIN"/>
    <property type="match status" value="1"/>
</dbReference>
<feature type="compositionally biased region" description="Low complexity" evidence="1">
    <location>
        <begin position="30"/>
        <end position="48"/>
    </location>
</feature>
<evidence type="ECO:0000256" key="1">
    <source>
        <dbReference type="SAM" id="MobiDB-lite"/>
    </source>
</evidence>